<dbReference type="Pfam" id="PF07724">
    <property type="entry name" value="AAA_2"/>
    <property type="match status" value="1"/>
</dbReference>
<dbReference type="GO" id="GO:0005524">
    <property type="term" value="F:ATP binding"/>
    <property type="evidence" value="ECO:0007669"/>
    <property type="project" value="InterPro"/>
</dbReference>
<name>A0AA39SER3_ACESA</name>
<dbReference type="PANTHER" id="PTHR43572:SF38">
    <property type="entry name" value="PROTEIN SMAX1-LIKE 6"/>
    <property type="match status" value="1"/>
</dbReference>
<dbReference type="Gene3D" id="3.40.50.300">
    <property type="entry name" value="P-loop containing nucleotide triphosphate hydrolases"/>
    <property type="match status" value="1"/>
</dbReference>
<dbReference type="PANTHER" id="PTHR43572">
    <property type="entry name" value="CHAPERONE PROTEIN CLPD, CHLOROPLASTIC"/>
    <property type="match status" value="1"/>
</dbReference>
<reference evidence="2" key="2">
    <citation type="submission" date="2023-06" db="EMBL/GenBank/DDBJ databases">
        <authorList>
            <person name="Swenson N.G."/>
            <person name="Wegrzyn J.L."/>
            <person name="Mcevoy S.L."/>
        </authorList>
    </citation>
    <scope>NUCLEOTIDE SEQUENCE</scope>
    <source>
        <strain evidence="2">NS2018</strain>
        <tissue evidence="2">Leaf</tissue>
    </source>
</reference>
<dbReference type="EMBL" id="JAUESC010000380">
    <property type="protein sequence ID" value="KAK0592987.1"/>
    <property type="molecule type" value="Genomic_DNA"/>
</dbReference>
<reference evidence="2" key="1">
    <citation type="journal article" date="2022" name="Plant J.">
        <title>Strategies of tolerance reflected in two North American maple genomes.</title>
        <authorList>
            <person name="McEvoy S.L."/>
            <person name="Sezen U.U."/>
            <person name="Trouern-Trend A."/>
            <person name="McMahon S.M."/>
            <person name="Schaberg P.G."/>
            <person name="Yang J."/>
            <person name="Wegrzyn J.L."/>
            <person name="Swenson N.G."/>
        </authorList>
    </citation>
    <scope>NUCLEOTIDE SEQUENCE</scope>
    <source>
        <strain evidence="2">NS2018</strain>
    </source>
</reference>
<dbReference type="GO" id="GO:0016887">
    <property type="term" value="F:ATP hydrolysis activity"/>
    <property type="evidence" value="ECO:0007669"/>
    <property type="project" value="InterPro"/>
</dbReference>
<dbReference type="AlphaFoldDB" id="A0AA39SER3"/>
<protein>
    <recommendedName>
        <fullName evidence="1">ATPase AAA-type core domain-containing protein</fullName>
    </recommendedName>
</protein>
<keyword evidence="3" id="KW-1185">Reference proteome</keyword>
<dbReference type="InterPro" id="IPR003959">
    <property type="entry name" value="ATPase_AAA_core"/>
</dbReference>
<gene>
    <name evidence="2" type="ORF">LWI29_028661</name>
</gene>
<accession>A0AA39SER3</accession>
<organism evidence="2 3">
    <name type="scientific">Acer saccharum</name>
    <name type="common">Sugar maple</name>
    <dbReference type="NCBI Taxonomy" id="4024"/>
    <lineage>
        <taxon>Eukaryota</taxon>
        <taxon>Viridiplantae</taxon>
        <taxon>Streptophyta</taxon>
        <taxon>Embryophyta</taxon>
        <taxon>Tracheophyta</taxon>
        <taxon>Spermatophyta</taxon>
        <taxon>Magnoliopsida</taxon>
        <taxon>eudicotyledons</taxon>
        <taxon>Gunneridae</taxon>
        <taxon>Pentapetalae</taxon>
        <taxon>rosids</taxon>
        <taxon>malvids</taxon>
        <taxon>Sapindales</taxon>
        <taxon>Sapindaceae</taxon>
        <taxon>Hippocastanoideae</taxon>
        <taxon>Acereae</taxon>
        <taxon>Acer</taxon>
    </lineage>
</organism>
<dbReference type="Proteomes" id="UP001168877">
    <property type="component" value="Unassembled WGS sequence"/>
</dbReference>
<dbReference type="InterPro" id="IPR051650">
    <property type="entry name" value="SL_signaling_regulator"/>
</dbReference>
<evidence type="ECO:0000313" key="2">
    <source>
        <dbReference type="EMBL" id="KAK0592987.1"/>
    </source>
</evidence>
<feature type="domain" description="ATPase AAA-type core" evidence="1">
    <location>
        <begin position="164"/>
        <end position="291"/>
    </location>
</feature>
<proteinExistence type="predicted"/>
<dbReference type="InterPro" id="IPR027417">
    <property type="entry name" value="P-loop_NTPase"/>
</dbReference>
<comment type="caution">
    <text evidence="2">The sequence shown here is derived from an EMBL/GenBank/DDBJ whole genome shotgun (WGS) entry which is preliminary data.</text>
</comment>
<dbReference type="SUPFAM" id="SSF52540">
    <property type="entry name" value="P-loop containing nucleoside triphosphate hydrolases"/>
    <property type="match status" value="1"/>
</dbReference>
<sequence>MFPTLEHDWYLHLLPVSSKSSFLESFVPLVGFFPWSNARNQQPPPSSSSSTNSEDPISFKIQCATHQIEDERPSCPSHTNDVTTDLALGTIYESVVATHDAADLPKSQDHHIRNTSTHDVKDFKALRKVFAEKVSYQDDAICTISEAISHCRNGSKSRGDIWLHFLGPDKIRKKKIASALAEIMFGNKENVISMDFSSRDGFCHSNSIFGCQESNDFSLKFHACYVAWALRKKPRSIIFLENVNKADDLLQSNLSQAIKTGKFPYPYGDISIANMIFMTTLTSTEGDSVSKRKADRFSEEIILGARSWQMQILVSEFPNLKHSKKRKLIQGTVESPKRGHKSLRCCLDLNLPTGEADADSEDYYETDLEKRIVDWL</sequence>
<evidence type="ECO:0000259" key="1">
    <source>
        <dbReference type="Pfam" id="PF07724"/>
    </source>
</evidence>
<evidence type="ECO:0000313" key="3">
    <source>
        <dbReference type="Proteomes" id="UP001168877"/>
    </source>
</evidence>